<keyword evidence="2" id="KW-0378">Hydrolase</keyword>
<dbReference type="Pfam" id="PF12697">
    <property type="entry name" value="Abhydrolase_6"/>
    <property type="match status" value="1"/>
</dbReference>
<dbReference type="PRINTS" id="PR00111">
    <property type="entry name" value="ABHYDROLASE"/>
</dbReference>
<dbReference type="RefSeq" id="WP_226183635.1">
    <property type="nucleotide sequence ID" value="NZ_JAJADQ010000002.1"/>
</dbReference>
<dbReference type="PANTHER" id="PTHR46438:SF11">
    <property type="entry name" value="LIPASE-RELATED"/>
    <property type="match status" value="1"/>
</dbReference>
<feature type="domain" description="AB hydrolase-1" evidence="1">
    <location>
        <begin position="14"/>
        <end position="252"/>
    </location>
</feature>
<dbReference type="InterPro" id="IPR029058">
    <property type="entry name" value="AB_hydrolase_fold"/>
</dbReference>
<evidence type="ECO:0000259" key="1">
    <source>
        <dbReference type="Pfam" id="PF12697"/>
    </source>
</evidence>
<proteinExistence type="predicted"/>
<accession>A0ABS8AB01</accession>
<keyword evidence="3" id="KW-1185">Reference proteome</keyword>
<name>A0ABS8AB01_9BACT</name>
<gene>
    <name evidence="2" type="ORF">LGH70_05985</name>
</gene>
<evidence type="ECO:0000313" key="3">
    <source>
        <dbReference type="Proteomes" id="UP001165297"/>
    </source>
</evidence>
<dbReference type="InterPro" id="IPR000073">
    <property type="entry name" value="AB_hydrolase_1"/>
</dbReference>
<dbReference type="Gene3D" id="3.40.50.1820">
    <property type="entry name" value="alpha/beta hydrolase"/>
    <property type="match status" value="1"/>
</dbReference>
<reference evidence="2" key="1">
    <citation type="submission" date="2021-10" db="EMBL/GenBank/DDBJ databases">
        <authorList>
            <person name="Dean J.D."/>
            <person name="Kim M.K."/>
            <person name="Newey C.N."/>
            <person name="Stoker T.S."/>
            <person name="Thompson D.W."/>
            <person name="Grose J.H."/>
        </authorList>
    </citation>
    <scope>NUCLEOTIDE SEQUENCE</scope>
    <source>
        <strain evidence="2">BT635</strain>
    </source>
</reference>
<organism evidence="2 3">
    <name type="scientific">Hymenobacter nitidus</name>
    <dbReference type="NCBI Taxonomy" id="2880929"/>
    <lineage>
        <taxon>Bacteria</taxon>
        <taxon>Pseudomonadati</taxon>
        <taxon>Bacteroidota</taxon>
        <taxon>Cytophagia</taxon>
        <taxon>Cytophagales</taxon>
        <taxon>Hymenobacteraceae</taxon>
        <taxon>Hymenobacter</taxon>
    </lineage>
</organism>
<dbReference type="Proteomes" id="UP001165297">
    <property type="component" value="Unassembled WGS sequence"/>
</dbReference>
<dbReference type="EMBL" id="JAJADQ010000002">
    <property type="protein sequence ID" value="MCB2377122.1"/>
    <property type="molecule type" value="Genomic_DNA"/>
</dbReference>
<dbReference type="SUPFAM" id="SSF53474">
    <property type="entry name" value="alpha/beta-Hydrolases"/>
    <property type="match status" value="1"/>
</dbReference>
<dbReference type="GO" id="GO:0016787">
    <property type="term" value="F:hydrolase activity"/>
    <property type="evidence" value="ECO:0007669"/>
    <property type="project" value="UniProtKB-KW"/>
</dbReference>
<comment type="caution">
    <text evidence="2">The sequence shown here is derived from an EMBL/GenBank/DDBJ whole genome shotgun (WGS) entry which is preliminary data.</text>
</comment>
<sequence>MALHYRRGGSGPALLLVHGIGGSWRSWNTIFAALAAHYDVIAVDLPGHGASPPLAGEHTTGTLADALTDFLTEHHLRGIDAVGSSMGARLVLELARRGGVLGAVVALDPGGFWEDWEVPFFYHSVAVSQQLVVALQPVMPALMNSAVGRTVLLPQFSARPWAVDADQAQDEMYTFAHTPVFGELLDQLAHGEKQQPAPAGSIPAPLVIGWGRQDRVCLPRQAGRALTAFPDAQLYWFDHCGHFPQWDQPAETTRLILAVLRRQPFRQRDIARRVEAAAVPARVPKIAALVAGGAVLAAGAWLLQRWVEPRR</sequence>
<evidence type="ECO:0000313" key="2">
    <source>
        <dbReference type="EMBL" id="MCB2377122.1"/>
    </source>
</evidence>
<protein>
    <submittedName>
        <fullName evidence="2">Alpha/beta fold hydrolase</fullName>
    </submittedName>
</protein>
<dbReference type="PANTHER" id="PTHR46438">
    <property type="entry name" value="ALPHA/BETA-HYDROLASES SUPERFAMILY PROTEIN"/>
    <property type="match status" value="1"/>
</dbReference>